<sequence>MNQLCSAFAVLSAAHQKRFRRLEKWNDKPGSTPCPATLGQVRSRSAQPIPSQSAVKCYYPRSESGRGSAMSKRVRRGGVFRRVRHVGPRDPDAFLKRA</sequence>
<organism evidence="2 3">
    <name type="scientific">Lyophyllum shimeji</name>
    <name type="common">Hon-shimeji</name>
    <name type="synonym">Tricholoma shimeji</name>
    <dbReference type="NCBI Taxonomy" id="47721"/>
    <lineage>
        <taxon>Eukaryota</taxon>
        <taxon>Fungi</taxon>
        <taxon>Dikarya</taxon>
        <taxon>Basidiomycota</taxon>
        <taxon>Agaricomycotina</taxon>
        <taxon>Agaricomycetes</taxon>
        <taxon>Agaricomycetidae</taxon>
        <taxon>Agaricales</taxon>
        <taxon>Tricholomatineae</taxon>
        <taxon>Lyophyllaceae</taxon>
        <taxon>Lyophyllum</taxon>
    </lineage>
</organism>
<feature type="region of interest" description="Disordered" evidence="1">
    <location>
        <begin position="25"/>
        <end position="49"/>
    </location>
</feature>
<reference evidence="2" key="1">
    <citation type="submission" date="2022-07" db="EMBL/GenBank/DDBJ databases">
        <title>The genome of Lyophyllum shimeji provides insight into the initial evolution of ectomycorrhizal fungal genome.</title>
        <authorList>
            <person name="Kobayashi Y."/>
            <person name="Shibata T."/>
            <person name="Hirakawa H."/>
            <person name="Shigenobu S."/>
            <person name="Nishiyama T."/>
            <person name="Yamada A."/>
            <person name="Hasebe M."/>
            <person name="Kawaguchi M."/>
        </authorList>
    </citation>
    <scope>NUCLEOTIDE SEQUENCE</scope>
    <source>
        <strain evidence="2">AT787</strain>
    </source>
</reference>
<accession>A0A9P3PJG0</accession>
<feature type="compositionally biased region" description="Polar residues" evidence="1">
    <location>
        <begin position="40"/>
        <end position="49"/>
    </location>
</feature>
<comment type="caution">
    <text evidence="2">The sequence shown here is derived from an EMBL/GenBank/DDBJ whole genome shotgun (WGS) entry which is preliminary data.</text>
</comment>
<dbReference type="AlphaFoldDB" id="A0A9P3PJG0"/>
<evidence type="ECO:0000313" key="2">
    <source>
        <dbReference type="EMBL" id="GLB36569.1"/>
    </source>
</evidence>
<keyword evidence="3" id="KW-1185">Reference proteome</keyword>
<proteinExistence type="predicted"/>
<evidence type="ECO:0000313" key="3">
    <source>
        <dbReference type="Proteomes" id="UP001063166"/>
    </source>
</evidence>
<feature type="compositionally biased region" description="Basic residues" evidence="1">
    <location>
        <begin position="72"/>
        <end position="83"/>
    </location>
</feature>
<protein>
    <submittedName>
        <fullName evidence="2">Uncharacterized protein</fullName>
    </submittedName>
</protein>
<name>A0A9P3PJG0_LYOSH</name>
<dbReference type="Proteomes" id="UP001063166">
    <property type="component" value="Unassembled WGS sequence"/>
</dbReference>
<gene>
    <name evidence="2" type="ORF">LshimejAT787_0308570</name>
</gene>
<evidence type="ECO:0000256" key="1">
    <source>
        <dbReference type="SAM" id="MobiDB-lite"/>
    </source>
</evidence>
<dbReference type="EMBL" id="BRPK01000003">
    <property type="protein sequence ID" value="GLB36569.1"/>
    <property type="molecule type" value="Genomic_DNA"/>
</dbReference>
<feature type="region of interest" description="Disordered" evidence="1">
    <location>
        <begin position="61"/>
        <end position="83"/>
    </location>
</feature>